<dbReference type="Proteomes" id="UP001292094">
    <property type="component" value="Unassembled WGS sequence"/>
</dbReference>
<name>A0AAE1PWD1_9EUCA</name>
<dbReference type="AlphaFoldDB" id="A0AAE1PWD1"/>
<sequence>MNIRSKRSKKQLQKAWERIKTKREEKKTGGGAPTLDVSKDVEKVLSLIAPEVNDLGCSFDDDTLLALESVTIEVDPDDPKPVNLSEGLPTVTPGPSKDTPLSVHEKNFASTRKRRRLRTSLYDDDNYTSQEKIRNLTEEDAEMCLKLLSHRQTIFDLQKKKQAEIRLQETVEKLEETRQSRKLNALNKELLQEKLKEAKINRQIAEAKAAEMGLPIWL</sequence>
<dbReference type="EMBL" id="JAWZYT010001108">
    <property type="protein sequence ID" value="KAK4315549.1"/>
    <property type="molecule type" value="Genomic_DNA"/>
</dbReference>
<reference evidence="3" key="1">
    <citation type="submission" date="2023-11" db="EMBL/GenBank/DDBJ databases">
        <title>Genome assemblies of two species of porcelain crab, Petrolisthes cinctipes and Petrolisthes manimaculis (Anomura: Porcellanidae).</title>
        <authorList>
            <person name="Angst P."/>
        </authorList>
    </citation>
    <scope>NUCLEOTIDE SEQUENCE</scope>
    <source>
        <strain evidence="3">PB745_02</strain>
        <tissue evidence="3">Gill</tissue>
    </source>
</reference>
<evidence type="ECO:0000313" key="3">
    <source>
        <dbReference type="EMBL" id="KAK4315549.1"/>
    </source>
</evidence>
<proteinExistence type="predicted"/>
<gene>
    <name evidence="3" type="ORF">Pmani_013240</name>
</gene>
<feature type="coiled-coil region" evidence="1">
    <location>
        <begin position="157"/>
        <end position="208"/>
    </location>
</feature>
<evidence type="ECO:0000256" key="1">
    <source>
        <dbReference type="SAM" id="Coils"/>
    </source>
</evidence>
<feature type="compositionally biased region" description="Basic residues" evidence="2">
    <location>
        <begin position="1"/>
        <end position="12"/>
    </location>
</feature>
<organism evidence="3 4">
    <name type="scientific">Petrolisthes manimaculis</name>
    <dbReference type="NCBI Taxonomy" id="1843537"/>
    <lineage>
        <taxon>Eukaryota</taxon>
        <taxon>Metazoa</taxon>
        <taxon>Ecdysozoa</taxon>
        <taxon>Arthropoda</taxon>
        <taxon>Crustacea</taxon>
        <taxon>Multicrustacea</taxon>
        <taxon>Malacostraca</taxon>
        <taxon>Eumalacostraca</taxon>
        <taxon>Eucarida</taxon>
        <taxon>Decapoda</taxon>
        <taxon>Pleocyemata</taxon>
        <taxon>Anomura</taxon>
        <taxon>Galatheoidea</taxon>
        <taxon>Porcellanidae</taxon>
        <taxon>Petrolisthes</taxon>
    </lineage>
</organism>
<feature type="region of interest" description="Disordered" evidence="2">
    <location>
        <begin position="76"/>
        <end position="102"/>
    </location>
</feature>
<evidence type="ECO:0000313" key="4">
    <source>
        <dbReference type="Proteomes" id="UP001292094"/>
    </source>
</evidence>
<evidence type="ECO:0000256" key="2">
    <source>
        <dbReference type="SAM" id="MobiDB-lite"/>
    </source>
</evidence>
<feature type="compositionally biased region" description="Basic and acidic residues" evidence="2">
    <location>
        <begin position="15"/>
        <end position="28"/>
    </location>
</feature>
<keyword evidence="4" id="KW-1185">Reference proteome</keyword>
<accession>A0AAE1PWD1</accession>
<feature type="region of interest" description="Disordered" evidence="2">
    <location>
        <begin position="1"/>
        <end position="36"/>
    </location>
</feature>
<comment type="caution">
    <text evidence="3">The sequence shown here is derived from an EMBL/GenBank/DDBJ whole genome shotgun (WGS) entry which is preliminary data.</text>
</comment>
<keyword evidence="1" id="KW-0175">Coiled coil</keyword>
<protein>
    <submittedName>
        <fullName evidence="3">Uncharacterized protein</fullName>
    </submittedName>
</protein>